<keyword evidence="7" id="KW-0539">Nucleus</keyword>
<keyword evidence="6" id="KW-0508">mRNA splicing</keyword>
<keyword evidence="11" id="KW-1185">Reference proteome</keyword>
<evidence type="ECO:0000259" key="9">
    <source>
        <dbReference type="Pfam" id="PF04696"/>
    </source>
</evidence>
<dbReference type="GO" id="GO:0008380">
    <property type="term" value="P:RNA splicing"/>
    <property type="evidence" value="ECO:0007669"/>
    <property type="project" value="UniProtKB-KW"/>
</dbReference>
<dbReference type="GO" id="GO:0071013">
    <property type="term" value="C:catalytic step 2 spliceosome"/>
    <property type="evidence" value="ECO:0007669"/>
    <property type="project" value="TreeGrafter"/>
</dbReference>
<evidence type="ECO:0000256" key="8">
    <source>
        <dbReference type="SAM" id="MobiDB-lite"/>
    </source>
</evidence>
<evidence type="ECO:0000256" key="2">
    <source>
        <dbReference type="ARBA" id="ARBA00010386"/>
    </source>
</evidence>
<dbReference type="InterPro" id="IPR039853">
    <property type="entry name" value="Pinin"/>
</dbReference>
<feature type="region of interest" description="Disordered" evidence="8">
    <location>
        <begin position="31"/>
        <end position="102"/>
    </location>
</feature>
<proteinExistence type="inferred from homology"/>
<evidence type="ECO:0000256" key="4">
    <source>
        <dbReference type="ARBA" id="ARBA00023015"/>
    </source>
</evidence>
<evidence type="ECO:0000256" key="7">
    <source>
        <dbReference type="ARBA" id="ARBA00023242"/>
    </source>
</evidence>
<feature type="compositionally biased region" description="Low complexity" evidence="8">
    <location>
        <begin position="304"/>
        <end position="319"/>
    </location>
</feature>
<keyword evidence="4" id="KW-0805">Transcription regulation</keyword>
<evidence type="ECO:0000256" key="6">
    <source>
        <dbReference type="ARBA" id="ARBA00023187"/>
    </source>
</evidence>
<feature type="domain" description="Pinin/SDK/MemA protein" evidence="9">
    <location>
        <begin position="147"/>
        <end position="275"/>
    </location>
</feature>
<dbReference type="PANTHER" id="PTHR12707:SF0">
    <property type="entry name" value="PININ"/>
    <property type="match status" value="1"/>
</dbReference>
<gene>
    <name evidence="10" type="ORF">WJX72_009608</name>
</gene>
<dbReference type="EMBL" id="JALJOR010000002">
    <property type="protein sequence ID" value="KAK9824351.1"/>
    <property type="molecule type" value="Genomic_DNA"/>
</dbReference>
<keyword evidence="5" id="KW-0804">Transcription</keyword>
<feature type="compositionally biased region" description="Acidic residues" evidence="8">
    <location>
        <begin position="416"/>
        <end position="426"/>
    </location>
</feature>
<dbReference type="PANTHER" id="PTHR12707">
    <property type="entry name" value="PINN"/>
    <property type="match status" value="1"/>
</dbReference>
<dbReference type="Pfam" id="PF04696">
    <property type="entry name" value="Pinin_SDK_memA"/>
    <property type="match status" value="1"/>
</dbReference>
<feature type="region of interest" description="Disordered" evidence="8">
    <location>
        <begin position="292"/>
        <end position="426"/>
    </location>
</feature>
<dbReference type="AlphaFoldDB" id="A0AAW1QRY9"/>
<evidence type="ECO:0000313" key="10">
    <source>
        <dbReference type="EMBL" id="KAK9824351.1"/>
    </source>
</evidence>
<dbReference type="Proteomes" id="UP001489004">
    <property type="component" value="Unassembled WGS sequence"/>
</dbReference>
<feature type="compositionally biased region" description="Acidic residues" evidence="8">
    <location>
        <begin position="352"/>
        <end position="362"/>
    </location>
</feature>
<feature type="region of interest" description="Disordered" evidence="8">
    <location>
        <begin position="115"/>
        <end position="147"/>
    </location>
</feature>
<name>A0AAW1QRY9_9CHLO</name>
<feature type="compositionally biased region" description="Gly residues" evidence="8">
    <location>
        <begin position="34"/>
        <end position="57"/>
    </location>
</feature>
<evidence type="ECO:0000256" key="1">
    <source>
        <dbReference type="ARBA" id="ARBA00004123"/>
    </source>
</evidence>
<keyword evidence="3" id="KW-0507">mRNA processing</keyword>
<dbReference type="GO" id="GO:0006397">
    <property type="term" value="P:mRNA processing"/>
    <property type="evidence" value="ECO:0007669"/>
    <property type="project" value="UniProtKB-KW"/>
</dbReference>
<sequence>MNLDVVSLQQEMQDILQKRQMVDEKLRKFAPRGRGIGMGRGMQPPGGRGRGDLGGRLGPDSHFGPAVGNGAPARLHEERSRSLPQGREPVQEPPKPLERPVSRKRVLSAVVVDGEQRVPRSQADAFEEAPGTAKRPRQMDGDDNPAVKRRNMRMFGALMGTLQKFKEEDQKARQSDVAQRRKDILLRAEQRKAEEAARLRAEARAAAAAERQADINRKRELNVLADVQRLKILIAKRILRHDKLAAFIKTKTGPPLLWAPARHNEATEALLAERQQEIADWKVQEGERLEAETQRMMQRAAPLQPQARVAGAAPAAENGTAERHGLSHVQAGADMEEGEAGAEEGQLPEEGGAGDDGDEEVVDVGSEGATAADGGKELPNGGHRDDWEGADEAVEEVARVRRPPRQAGDAETLADLLDDEDSGMDE</sequence>
<evidence type="ECO:0000256" key="5">
    <source>
        <dbReference type="ARBA" id="ARBA00023163"/>
    </source>
</evidence>
<evidence type="ECO:0000256" key="3">
    <source>
        <dbReference type="ARBA" id="ARBA00022664"/>
    </source>
</evidence>
<reference evidence="10 11" key="1">
    <citation type="journal article" date="2024" name="Nat. Commun.">
        <title>Phylogenomics reveals the evolutionary origins of lichenization in chlorophyte algae.</title>
        <authorList>
            <person name="Puginier C."/>
            <person name="Libourel C."/>
            <person name="Otte J."/>
            <person name="Skaloud P."/>
            <person name="Haon M."/>
            <person name="Grisel S."/>
            <person name="Petersen M."/>
            <person name="Berrin J.G."/>
            <person name="Delaux P.M."/>
            <person name="Dal Grande F."/>
            <person name="Keller J."/>
        </authorList>
    </citation>
    <scope>NUCLEOTIDE SEQUENCE [LARGE SCALE GENOMIC DNA]</scope>
    <source>
        <strain evidence="10 11">SAG 2043</strain>
    </source>
</reference>
<evidence type="ECO:0000313" key="11">
    <source>
        <dbReference type="Proteomes" id="UP001489004"/>
    </source>
</evidence>
<dbReference type="InterPro" id="IPR006786">
    <property type="entry name" value="Pinin_SDK_MemA"/>
</dbReference>
<comment type="caution">
    <text evidence="10">The sequence shown here is derived from an EMBL/GenBank/DDBJ whole genome shotgun (WGS) entry which is preliminary data.</text>
</comment>
<protein>
    <recommendedName>
        <fullName evidence="9">Pinin/SDK/MemA protein domain-containing protein</fullName>
    </recommendedName>
</protein>
<organism evidence="10 11">
    <name type="scientific">[Myrmecia] bisecta</name>
    <dbReference type="NCBI Taxonomy" id="41462"/>
    <lineage>
        <taxon>Eukaryota</taxon>
        <taxon>Viridiplantae</taxon>
        <taxon>Chlorophyta</taxon>
        <taxon>core chlorophytes</taxon>
        <taxon>Trebouxiophyceae</taxon>
        <taxon>Trebouxiales</taxon>
        <taxon>Trebouxiaceae</taxon>
        <taxon>Myrmecia</taxon>
    </lineage>
</organism>
<comment type="similarity">
    <text evidence="2">Belongs to the pinin family.</text>
</comment>
<comment type="subcellular location">
    <subcellularLocation>
        <location evidence="1">Nucleus</location>
    </subcellularLocation>
</comment>
<accession>A0AAW1QRY9</accession>